<dbReference type="OrthoDB" id="7260751at2"/>
<feature type="domain" description="HTH lysR-type" evidence="5">
    <location>
        <begin position="48"/>
        <end position="105"/>
    </location>
</feature>
<dbReference type="InterPro" id="IPR005119">
    <property type="entry name" value="LysR_subst-bd"/>
</dbReference>
<dbReference type="EMBL" id="NIPV01000120">
    <property type="protein sequence ID" value="OWJ70687.1"/>
    <property type="molecule type" value="Genomic_DNA"/>
</dbReference>
<dbReference type="EMBL" id="NIPX01000023">
    <property type="protein sequence ID" value="OWJ82951.1"/>
    <property type="molecule type" value="Genomic_DNA"/>
</dbReference>
<evidence type="ECO:0000313" key="8">
    <source>
        <dbReference type="Proteomes" id="UP000196640"/>
    </source>
</evidence>
<dbReference type="PANTHER" id="PTHR30427">
    <property type="entry name" value="TRANSCRIPTIONAL ACTIVATOR PROTEIN LYSR"/>
    <property type="match status" value="1"/>
</dbReference>
<reference evidence="7 9" key="1">
    <citation type="submission" date="2016-11" db="EMBL/GenBank/DDBJ databases">
        <title>Comparison of Traditional DNA-DNA Hybridization with In Silico Genomic Analysis.</title>
        <authorList>
            <person name="Nicholson A.C."/>
            <person name="Sammons S."/>
            <person name="Humrighouse B.W."/>
            <person name="Graziano J."/>
            <person name="Lasker B."/>
            <person name="Whitney A.M."/>
            <person name="Mcquiston J.R."/>
        </authorList>
    </citation>
    <scope>NUCLEOTIDE SEQUENCE [LARGE SCALE GENOMIC DNA]</scope>
    <source>
        <strain evidence="6 9">H1892</strain>
        <strain evidence="7">H2381</strain>
    </source>
</reference>
<dbReference type="SUPFAM" id="SSF46785">
    <property type="entry name" value="Winged helix' DNA-binding domain"/>
    <property type="match status" value="1"/>
</dbReference>
<name>A0A212AN74_9RHOB</name>
<dbReference type="STRING" id="366616.CG51_15655"/>
<dbReference type="Proteomes" id="UP000196640">
    <property type="component" value="Unassembled WGS sequence"/>
</dbReference>
<keyword evidence="3" id="KW-0238">DNA-binding</keyword>
<evidence type="ECO:0000313" key="9">
    <source>
        <dbReference type="Proteomes" id="UP000214673"/>
    </source>
</evidence>
<dbReference type="InterPro" id="IPR036388">
    <property type="entry name" value="WH-like_DNA-bd_sf"/>
</dbReference>
<dbReference type="NCBIfam" id="NF008239">
    <property type="entry name" value="PRK11013.1"/>
    <property type="match status" value="1"/>
</dbReference>
<evidence type="ECO:0000259" key="5">
    <source>
        <dbReference type="PROSITE" id="PS50931"/>
    </source>
</evidence>
<sequence length="353" mass="38725">MNGPCCGQARDSDPFDFRYRKCEASLCTGDMNPKSCRRTAMIQPDTPLTLREIEVFRAMMRFHTVTAAAHALGSSQPTITRELHRLEKHIGFALFERKRQRLFPTLRALRLWEEVDEAYAGLARINATVERLRASDTGTMTIAALPALAQTLLPDAILRLLERQPGMTVDIATQDPRNDSVLTGFNFDLGLTESFHVQRKVEVVPLGVFDMVVVMAPGHPLSERTICTPQDFIGIDYISFPVHDPYRAGLDRMFDAAGVSRRIRVTAQSAAAVSELVLRGLGVAILNPLTGLALAERGAVIRPFSPAQKFSVSAVRPEDRPGSDAVDALVTILRTICAETHVRIAAAVHAASA</sequence>
<keyword evidence="2" id="KW-0805">Transcription regulation</keyword>
<evidence type="ECO:0000256" key="3">
    <source>
        <dbReference type="ARBA" id="ARBA00023125"/>
    </source>
</evidence>
<dbReference type="PANTHER" id="PTHR30427:SF1">
    <property type="entry name" value="TRANSCRIPTIONAL ACTIVATOR PROTEIN LYSR"/>
    <property type="match status" value="1"/>
</dbReference>
<evidence type="ECO:0000313" key="6">
    <source>
        <dbReference type="EMBL" id="OWJ70687.1"/>
    </source>
</evidence>
<dbReference type="Pfam" id="PF03466">
    <property type="entry name" value="LysR_substrate"/>
    <property type="match status" value="1"/>
</dbReference>
<evidence type="ECO:0000256" key="2">
    <source>
        <dbReference type="ARBA" id="ARBA00023015"/>
    </source>
</evidence>
<dbReference type="InterPro" id="IPR000847">
    <property type="entry name" value="LysR_HTH_N"/>
</dbReference>
<dbReference type="AlphaFoldDB" id="A0A212AN74"/>
<comment type="similarity">
    <text evidence="1">Belongs to the LysR transcriptional regulatory family.</text>
</comment>
<protein>
    <submittedName>
        <fullName evidence="7">LysR family transcriptional regulator</fullName>
    </submittedName>
</protein>
<gene>
    <name evidence="7" type="ORF">CDV52_13270</name>
    <name evidence="6" type="ORF">CDV53_20155</name>
</gene>
<dbReference type="Pfam" id="PF00126">
    <property type="entry name" value="HTH_1"/>
    <property type="match status" value="1"/>
</dbReference>
<dbReference type="Gene3D" id="1.10.10.10">
    <property type="entry name" value="Winged helix-like DNA-binding domain superfamily/Winged helix DNA-binding domain"/>
    <property type="match status" value="1"/>
</dbReference>
<organism evidence="7 8">
    <name type="scientific">Haematobacter missouriensis</name>
    <dbReference type="NCBI Taxonomy" id="366616"/>
    <lineage>
        <taxon>Bacteria</taxon>
        <taxon>Pseudomonadati</taxon>
        <taxon>Pseudomonadota</taxon>
        <taxon>Alphaproteobacteria</taxon>
        <taxon>Rhodobacterales</taxon>
        <taxon>Paracoccaceae</taxon>
        <taxon>Haematobacter</taxon>
    </lineage>
</organism>
<comment type="caution">
    <text evidence="7">The sequence shown here is derived from an EMBL/GenBank/DDBJ whole genome shotgun (WGS) entry which is preliminary data.</text>
</comment>
<evidence type="ECO:0000256" key="1">
    <source>
        <dbReference type="ARBA" id="ARBA00009437"/>
    </source>
</evidence>
<dbReference type="GO" id="GO:0003700">
    <property type="term" value="F:DNA-binding transcription factor activity"/>
    <property type="evidence" value="ECO:0007669"/>
    <property type="project" value="InterPro"/>
</dbReference>
<dbReference type="InterPro" id="IPR036390">
    <property type="entry name" value="WH_DNA-bd_sf"/>
</dbReference>
<keyword evidence="4" id="KW-0804">Transcription</keyword>
<dbReference type="SUPFAM" id="SSF53850">
    <property type="entry name" value="Periplasmic binding protein-like II"/>
    <property type="match status" value="1"/>
</dbReference>
<dbReference type="PRINTS" id="PR00039">
    <property type="entry name" value="HTHLYSR"/>
</dbReference>
<accession>A0A212AN74</accession>
<proteinExistence type="inferred from homology"/>
<dbReference type="Proteomes" id="UP000214673">
    <property type="component" value="Unassembled WGS sequence"/>
</dbReference>
<reference evidence="8" key="2">
    <citation type="submission" date="2016-11" db="EMBL/GenBank/DDBJ databases">
        <title>Comparison of Traditional DNA-DNA Hybridization with In Silico Genomic Analysis.</title>
        <authorList>
            <person name="Nicholson A.C."/>
            <person name="Humrighouse B.W."/>
            <person name="Graziano J."/>
            <person name="Lasker B."/>
            <person name="Whitney A.M."/>
            <person name="Mcquiston J.R."/>
            <person name="Bell M."/>
        </authorList>
    </citation>
    <scope>NUCLEOTIDE SEQUENCE [LARGE SCALE GENOMIC DNA]</scope>
    <source>
        <strain evidence="8">H2381</strain>
    </source>
</reference>
<dbReference type="PROSITE" id="PS50931">
    <property type="entry name" value="HTH_LYSR"/>
    <property type="match status" value="1"/>
</dbReference>
<dbReference type="GO" id="GO:0009089">
    <property type="term" value="P:lysine biosynthetic process via diaminopimelate"/>
    <property type="evidence" value="ECO:0007669"/>
    <property type="project" value="TreeGrafter"/>
</dbReference>
<keyword evidence="9" id="KW-1185">Reference proteome</keyword>
<dbReference type="GO" id="GO:0010628">
    <property type="term" value="P:positive regulation of gene expression"/>
    <property type="evidence" value="ECO:0007669"/>
    <property type="project" value="TreeGrafter"/>
</dbReference>
<dbReference type="Gene3D" id="3.40.190.290">
    <property type="match status" value="1"/>
</dbReference>
<evidence type="ECO:0000256" key="4">
    <source>
        <dbReference type="ARBA" id="ARBA00023163"/>
    </source>
</evidence>
<evidence type="ECO:0000313" key="7">
    <source>
        <dbReference type="EMBL" id="OWJ82951.1"/>
    </source>
</evidence>
<dbReference type="GO" id="GO:0043565">
    <property type="term" value="F:sequence-specific DNA binding"/>
    <property type="evidence" value="ECO:0007669"/>
    <property type="project" value="TreeGrafter"/>
</dbReference>